<sequence length="819" mass="89593">MCCPCQPCLSPRLPRARASLSFRLSFSSPPAPLFAMSASSTPPGRLRIPGCASYDAAVADPRRTPPTPLGCASFVGSCLFVSRPTHSFFGRSPPQTPAPHVVGLAAGRHCQVSADKARLRLLVTCRGDRQRSNGARLPTQHDIPERTSALLARLLEAPMPSIDVQYASWKQRSVLPTLVGSKKKEAKKCVRDVTSRNTSTFSSTKKPRLLVASGPAGCGKTRMGYEALSIVAEQIAGRARAAGSEAATFFVPLLVDLGNGCGFSSSIDGGSSASECFGARLLARLLTLSIEQVHQQNGGSLTGLTVGRVLEAITSRAARHAADGAHAELVICLHIDEYQTFKDKAKLASHDFVKEMLSTVANYVKDVELHERLGAKVSFVPVVTGTPYRGLDILWTEWLQPVELPVPTLDHREALDMVVDIFSREPAFANMRVDVRNELESSTEAEQVLMSSGFRPRLVEELAEDVRDQAAADLELLGIRGAMRAINWQSAADGLRTSIPKPSEPTGATRVAQAALLQIPVRFVHETGSVLSAVERDVQYAESRGEIELVDVTDEATVPARQSPASFRLVRMPFMQLLMWGGKGILPPAVYEVGRFRWADMQQELYVAHLLAARLAHWTDEIQSLPDVMSVSLEDLFPGALGSAAMRAVKCVPGGRCEVYREPNHGMFLANRKARPEKVLDVIARRYKTEKYAQHRLTDGVFLTAERNFLVDVRLLVPLAGTEDANVYLFGQAKQTQVDRALSVGFFDQFMKDGRAATQKWATGGDRVIFFVVTNRPLTKGVKKCIQSGRFFSLYPDLLLISKNEIVSLLLPDLLRRAI</sequence>
<name>A0ACC3BRI6_PYRYE</name>
<protein>
    <submittedName>
        <fullName evidence="1">Uncharacterized protein</fullName>
    </submittedName>
</protein>
<evidence type="ECO:0000313" key="2">
    <source>
        <dbReference type="Proteomes" id="UP000798662"/>
    </source>
</evidence>
<dbReference type="EMBL" id="CM020618">
    <property type="protein sequence ID" value="KAK1860208.1"/>
    <property type="molecule type" value="Genomic_DNA"/>
</dbReference>
<dbReference type="Proteomes" id="UP000798662">
    <property type="component" value="Chromosome 1"/>
</dbReference>
<reference evidence="1" key="1">
    <citation type="submission" date="2019-11" db="EMBL/GenBank/DDBJ databases">
        <title>Nori genome reveals adaptations in red seaweeds to the harsh intertidal environment.</title>
        <authorList>
            <person name="Wang D."/>
            <person name="Mao Y."/>
        </authorList>
    </citation>
    <scope>NUCLEOTIDE SEQUENCE</scope>
    <source>
        <tissue evidence="1">Gametophyte</tissue>
    </source>
</reference>
<gene>
    <name evidence="1" type="ORF">I4F81_002797</name>
</gene>
<keyword evidence="2" id="KW-1185">Reference proteome</keyword>
<organism evidence="1 2">
    <name type="scientific">Pyropia yezoensis</name>
    <name type="common">Susabi-nori</name>
    <name type="synonym">Porphyra yezoensis</name>
    <dbReference type="NCBI Taxonomy" id="2788"/>
    <lineage>
        <taxon>Eukaryota</taxon>
        <taxon>Rhodophyta</taxon>
        <taxon>Bangiophyceae</taxon>
        <taxon>Bangiales</taxon>
        <taxon>Bangiaceae</taxon>
        <taxon>Pyropia</taxon>
    </lineage>
</organism>
<proteinExistence type="predicted"/>
<evidence type="ECO:0000313" key="1">
    <source>
        <dbReference type="EMBL" id="KAK1860208.1"/>
    </source>
</evidence>
<accession>A0ACC3BRI6</accession>
<comment type="caution">
    <text evidence="1">The sequence shown here is derived from an EMBL/GenBank/DDBJ whole genome shotgun (WGS) entry which is preliminary data.</text>
</comment>